<name>A0AA35MFK7_9HYPO</name>
<protein>
    <submittedName>
        <fullName evidence="1">Uncharacterized protein</fullName>
    </submittedName>
</protein>
<evidence type="ECO:0000313" key="1">
    <source>
        <dbReference type="EMBL" id="CAI6095889.1"/>
    </source>
</evidence>
<organism evidence="1 2">
    <name type="scientific">Clonostachys chloroleuca</name>
    <dbReference type="NCBI Taxonomy" id="1926264"/>
    <lineage>
        <taxon>Eukaryota</taxon>
        <taxon>Fungi</taxon>
        <taxon>Dikarya</taxon>
        <taxon>Ascomycota</taxon>
        <taxon>Pezizomycotina</taxon>
        <taxon>Sordariomycetes</taxon>
        <taxon>Hypocreomycetidae</taxon>
        <taxon>Hypocreales</taxon>
        <taxon>Bionectriaceae</taxon>
        <taxon>Clonostachys</taxon>
    </lineage>
</organism>
<dbReference type="EMBL" id="CABFNP030001271">
    <property type="protein sequence ID" value="CAI6095889.1"/>
    <property type="molecule type" value="Genomic_DNA"/>
</dbReference>
<accession>A0AA35MFK7</accession>
<gene>
    <name evidence="1" type="ORF">CCHLO57077_00015865</name>
</gene>
<proteinExistence type="predicted"/>
<comment type="caution">
    <text evidence="1">The sequence shown here is derived from an EMBL/GenBank/DDBJ whole genome shotgun (WGS) entry which is preliminary data.</text>
</comment>
<dbReference type="AlphaFoldDB" id="A0AA35MFK7"/>
<evidence type="ECO:0000313" key="2">
    <source>
        <dbReference type="Proteomes" id="UP001160390"/>
    </source>
</evidence>
<sequence length="74" mass="8044">MSRFQFMLRSSYSFVEAGGASPGLFSNILVNQSVVSIENAISTKQILGEIMGMAMFLETMMGSSTSLVPLVQFQ</sequence>
<reference evidence="1" key="1">
    <citation type="submission" date="2023-01" db="EMBL/GenBank/DDBJ databases">
        <authorList>
            <person name="Piombo E."/>
        </authorList>
    </citation>
    <scope>NUCLEOTIDE SEQUENCE</scope>
</reference>
<dbReference type="Proteomes" id="UP001160390">
    <property type="component" value="Unassembled WGS sequence"/>
</dbReference>
<keyword evidence="2" id="KW-1185">Reference proteome</keyword>